<dbReference type="CDD" id="cd06193">
    <property type="entry name" value="siderophore_interacting"/>
    <property type="match status" value="1"/>
</dbReference>
<accession>A0ABY1IJW9</accession>
<comment type="caution">
    <text evidence="2">The sequence shown here is derived from an EMBL/GenBank/DDBJ whole genome shotgun (WGS) entry which is preliminary data.</text>
</comment>
<dbReference type="Gene3D" id="3.40.50.80">
    <property type="entry name" value="Nucleotide-binding domain of ferredoxin-NADP reductase (FNR) module"/>
    <property type="match status" value="1"/>
</dbReference>
<keyword evidence="3" id="KW-1185">Reference proteome</keyword>
<dbReference type="InterPro" id="IPR017927">
    <property type="entry name" value="FAD-bd_FR_type"/>
</dbReference>
<dbReference type="InterPro" id="IPR007037">
    <property type="entry name" value="SIP_rossman_dom"/>
</dbReference>
<dbReference type="PROSITE" id="PS51384">
    <property type="entry name" value="FAD_FR"/>
    <property type="match status" value="1"/>
</dbReference>
<organism evidence="2 3">
    <name type="scientific">Actinomyces denticolens</name>
    <dbReference type="NCBI Taxonomy" id="52767"/>
    <lineage>
        <taxon>Bacteria</taxon>
        <taxon>Bacillati</taxon>
        <taxon>Actinomycetota</taxon>
        <taxon>Actinomycetes</taxon>
        <taxon>Actinomycetales</taxon>
        <taxon>Actinomycetaceae</taxon>
        <taxon>Actinomyces</taxon>
    </lineage>
</organism>
<dbReference type="InterPro" id="IPR039374">
    <property type="entry name" value="SIP_fam"/>
</dbReference>
<dbReference type="Pfam" id="PF04954">
    <property type="entry name" value="SIP"/>
    <property type="match status" value="1"/>
</dbReference>
<proteinExistence type="predicted"/>
<dbReference type="InterPro" id="IPR013113">
    <property type="entry name" value="SIP_FAD-bd"/>
</dbReference>
<name>A0ABY1IJW9_9ACTO</name>
<evidence type="ECO:0000313" key="2">
    <source>
        <dbReference type="EMBL" id="SHJ27663.1"/>
    </source>
</evidence>
<dbReference type="Gene3D" id="2.40.30.10">
    <property type="entry name" value="Translation factors"/>
    <property type="match status" value="1"/>
</dbReference>
<sequence>MSGAGAAPFGLFAVEVAGIRDVSPSMRRFTFVGAGAPEEDGGPLADFADPGWDQRIKLVLPAPSGGYEHLVDGSEWYAAWLACPPEHRCPIRTYTTRAVRRTGHDGAATEVDVDMVVHPSAPPSGPSGPGTGLGPAARWIEAAAVGSRAVLLGPRRSFDGETGGVDFVPPARTDAFLLGGDETAAPAIARILEGLPASARGIAVVEMPREADRAYLPRHPGFELRFLGREGRAHGELLTAAVVEAAAELCPPGLPTRVEEIDVDAGLLWEVPRTARGGAALSRTDLYAWLAGEAGAVREMRRHLVSERGVDRRTVSFMGYWRLGRAEN</sequence>
<evidence type="ECO:0000313" key="3">
    <source>
        <dbReference type="Proteomes" id="UP000184390"/>
    </source>
</evidence>
<reference evidence="2 3" key="1">
    <citation type="submission" date="2016-11" db="EMBL/GenBank/DDBJ databases">
        <authorList>
            <person name="Varghese N."/>
            <person name="Submissions S."/>
        </authorList>
    </citation>
    <scope>NUCLEOTIDE SEQUENCE [LARGE SCALE GENOMIC DNA]</scope>
    <source>
        <strain evidence="2 3">PA</strain>
    </source>
</reference>
<feature type="domain" description="FAD-binding FR-type" evidence="1">
    <location>
        <begin position="9"/>
        <end position="161"/>
    </location>
</feature>
<dbReference type="EMBL" id="FQYL01000018">
    <property type="protein sequence ID" value="SHJ27663.1"/>
    <property type="molecule type" value="Genomic_DNA"/>
</dbReference>
<dbReference type="PANTHER" id="PTHR30157">
    <property type="entry name" value="FERRIC REDUCTASE, NADPH-DEPENDENT"/>
    <property type="match status" value="1"/>
</dbReference>
<dbReference type="Pfam" id="PF08021">
    <property type="entry name" value="FAD_binding_9"/>
    <property type="match status" value="1"/>
</dbReference>
<dbReference type="PANTHER" id="PTHR30157:SF0">
    <property type="entry name" value="NADPH-DEPENDENT FERRIC-CHELATE REDUCTASE"/>
    <property type="match status" value="1"/>
</dbReference>
<dbReference type="RefSeq" id="WP_073454463.1">
    <property type="nucleotide sequence ID" value="NZ_FQYL01000018.1"/>
</dbReference>
<gene>
    <name evidence="2" type="ORF">SAMN05216246_11810</name>
</gene>
<dbReference type="Proteomes" id="UP000184390">
    <property type="component" value="Unassembled WGS sequence"/>
</dbReference>
<evidence type="ECO:0000259" key="1">
    <source>
        <dbReference type="PROSITE" id="PS51384"/>
    </source>
</evidence>
<protein>
    <submittedName>
        <fullName evidence="2">NADPH-dependent ferric siderophore reductase, contains FAD-binding and SIP domains</fullName>
    </submittedName>
</protein>
<dbReference type="InterPro" id="IPR039261">
    <property type="entry name" value="FNR_nucleotide-bd"/>
</dbReference>